<keyword evidence="8" id="KW-1185">Reference proteome</keyword>
<evidence type="ECO:0000256" key="1">
    <source>
        <dbReference type="ARBA" id="ARBA00008779"/>
    </source>
</evidence>
<gene>
    <name evidence="7" type="primary">atsA_7</name>
    <name evidence="7" type="ORF">Pla52n_04670</name>
</gene>
<keyword evidence="2" id="KW-0479">Metal-binding</keyword>
<dbReference type="SUPFAM" id="SSF50939">
    <property type="entry name" value="Sialidases"/>
    <property type="match status" value="1"/>
</dbReference>
<dbReference type="GO" id="GO:0046872">
    <property type="term" value="F:metal ion binding"/>
    <property type="evidence" value="ECO:0007669"/>
    <property type="project" value="UniProtKB-KW"/>
</dbReference>
<dbReference type="SUPFAM" id="SSF53649">
    <property type="entry name" value="Alkaline phosphatase-like"/>
    <property type="match status" value="1"/>
</dbReference>
<proteinExistence type="inferred from homology"/>
<dbReference type="InterPro" id="IPR036278">
    <property type="entry name" value="Sialidase_sf"/>
</dbReference>
<dbReference type="EMBL" id="SJPN01000001">
    <property type="protein sequence ID" value="TWU07891.1"/>
    <property type="molecule type" value="Genomic_DNA"/>
</dbReference>
<dbReference type="EC" id="3.1.6.1" evidence="7"/>
<dbReference type="Proteomes" id="UP000320176">
    <property type="component" value="Unassembled WGS sequence"/>
</dbReference>
<dbReference type="InterPro" id="IPR024607">
    <property type="entry name" value="Sulfatase_CS"/>
</dbReference>
<feature type="signal peptide" evidence="5">
    <location>
        <begin position="1"/>
        <end position="22"/>
    </location>
</feature>
<dbReference type="Pfam" id="PF00884">
    <property type="entry name" value="Sulfatase"/>
    <property type="match status" value="1"/>
</dbReference>
<comment type="caution">
    <text evidence="7">The sequence shown here is derived from an EMBL/GenBank/DDBJ whole genome shotgun (WGS) entry which is preliminary data.</text>
</comment>
<evidence type="ECO:0000259" key="6">
    <source>
        <dbReference type="Pfam" id="PF00884"/>
    </source>
</evidence>
<dbReference type="Gene3D" id="3.40.720.10">
    <property type="entry name" value="Alkaline Phosphatase, subunit A"/>
    <property type="match status" value="1"/>
</dbReference>
<evidence type="ECO:0000256" key="4">
    <source>
        <dbReference type="ARBA" id="ARBA00022837"/>
    </source>
</evidence>
<dbReference type="GO" id="GO:0004065">
    <property type="term" value="F:arylsulfatase activity"/>
    <property type="evidence" value="ECO:0007669"/>
    <property type="project" value="UniProtKB-EC"/>
</dbReference>
<dbReference type="PROSITE" id="PS00149">
    <property type="entry name" value="SULFATASE_2"/>
    <property type="match status" value="1"/>
</dbReference>
<sequence length="839" mass="93668" precursor="true">MHSHIRLFCCLLLASLCQHSLAWSSSPPNFVFIMADDLGWADVAFHGGNAPTPRLDQLANDSLELTQHYVAPVCSPTRAGLLTGRCWSRFGITTPTNSLALPMDTVTMPRALKTQGYDTCLAGKWHLGSLPKWGPNEFGFDHSYGSLAGGVSPWNHRYKKGSFTFAWHRNQQLIEESGHVTDLLTDEAVNWLQSRGAEPFFLYLPYTAIHLPLKEPKQWLDRVPESISGEVARHYAASVMHLDHSVGRILDALNQKGLRENTLVVFTSDNGGSTVENNDLKYPDDNCPNGRLTGNNQPLRGQKGDVYEGGTRVPTIVSWPNKIAKGKNGTPVQIIDWMPTFCSLSGFKPESDLKWDGTDLSGLLLNGTKIPDRAIYTAGPRLRASSLRLGDHKLVTHGEGESRTSELFNIAKDPGETQDLAKQQPERFQTLLAKLKEYAAADRDSVAQAKPIDDSLITAITKQTLWSNRDGKSRTWFHPRVCMMPDSDGRPIAMMNLQEIGGSDYFGPVHWSASSDLGRTWSKPQQIPSLGRKPVSGRDDGLMAGVCDVTPQYHPQTDTVLALGHVVFYKGDYFARKEQLARYPVYATRAKDGTWSERKILKWDDPRGAHIYSNNCGQRVVLPSGDVQMSFTFGPKAEDRMVAGVRSSFDGSELKVTEAGPALHNPVGRGLLEPSVTKFGDDFWMTIRAEDDHGYVSVSSDGLNWEEKKPWSWEDGTPLSMSTTQQHWLTHSDGLFLVYTRKDPTNENVMRWRSPLWLAQVDVRRRCLIKSTERVVLPLVGDGVNDPNKVALMGNFDVTNVSPHESWVTVGEWMPRDGYRGDVLLARIHWSKPNRLPLW</sequence>
<evidence type="ECO:0000256" key="3">
    <source>
        <dbReference type="ARBA" id="ARBA00022801"/>
    </source>
</evidence>
<dbReference type="PANTHER" id="PTHR42693:SF33">
    <property type="entry name" value="ARYLSULFATASE"/>
    <property type="match status" value="1"/>
</dbReference>
<dbReference type="RefSeq" id="WP_146518030.1">
    <property type="nucleotide sequence ID" value="NZ_CP151726.1"/>
</dbReference>
<keyword evidence="5" id="KW-0732">Signal</keyword>
<evidence type="ECO:0000313" key="7">
    <source>
        <dbReference type="EMBL" id="TWU07891.1"/>
    </source>
</evidence>
<comment type="similarity">
    <text evidence="1">Belongs to the sulfatase family.</text>
</comment>
<evidence type="ECO:0000256" key="5">
    <source>
        <dbReference type="SAM" id="SignalP"/>
    </source>
</evidence>
<name>A0A5C6B8X3_9BACT</name>
<dbReference type="InterPro" id="IPR017850">
    <property type="entry name" value="Alkaline_phosphatase_core_sf"/>
</dbReference>
<protein>
    <submittedName>
        <fullName evidence="7">Arylsulfatase</fullName>
        <ecNumber evidence="7">3.1.6.1</ecNumber>
    </submittedName>
</protein>
<dbReference type="InterPro" id="IPR000917">
    <property type="entry name" value="Sulfatase_N"/>
</dbReference>
<organism evidence="7 8">
    <name type="scientific">Stieleria varia</name>
    <dbReference type="NCBI Taxonomy" id="2528005"/>
    <lineage>
        <taxon>Bacteria</taxon>
        <taxon>Pseudomonadati</taxon>
        <taxon>Planctomycetota</taxon>
        <taxon>Planctomycetia</taxon>
        <taxon>Pirellulales</taxon>
        <taxon>Pirellulaceae</taxon>
        <taxon>Stieleria</taxon>
    </lineage>
</organism>
<evidence type="ECO:0000256" key="2">
    <source>
        <dbReference type="ARBA" id="ARBA00022723"/>
    </source>
</evidence>
<dbReference type="CDD" id="cd15482">
    <property type="entry name" value="Sialidase_non-viral"/>
    <property type="match status" value="1"/>
</dbReference>
<dbReference type="PANTHER" id="PTHR42693">
    <property type="entry name" value="ARYLSULFATASE FAMILY MEMBER"/>
    <property type="match status" value="1"/>
</dbReference>
<keyword evidence="4" id="KW-0106">Calcium</keyword>
<dbReference type="OrthoDB" id="263988at2"/>
<dbReference type="AlphaFoldDB" id="A0A5C6B8X3"/>
<dbReference type="PROSITE" id="PS00523">
    <property type="entry name" value="SULFATASE_1"/>
    <property type="match status" value="1"/>
</dbReference>
<dbReference type="Gene3D" id="3.30.1120.10">
    <property type="match status" value="1"/>
</dbReference>
<dbReference type="Gene3D" id="2.120.10.10">
    <property type="match status" value="1"/>
</dbReference>
<feature type="chain" id="PRO_5022747891" evidence="5">
    <location>
        <begin position="23"/>
        <end position="839"/>
    </location>
</feature>
<dbReference type="InterPro" id="IPR050738">
    <property type="entry name" value="Sulfatase"/>
</dbReference>
<keyword evidence="3 7" id="KW-0378">Hydrolase</keyword>
<accession>A0A5C6B8X3</accession>
<evidence type="ECO:0000313" key="8">
    <source>
        <dbReference type="Proteomes" id="UP000320176"/>
    </source>
</evidence>
<reference evidence="7 8" key="1">
    <citation type="submission" date="2019-02" db="EMBL/GenBank/DDBJ databases">
        <title>Deep-cultivation of Planctomycetes and their phenomic and genomic characterization uncovers novel biology.</title>
        <authorList>
            <person name="Wiegand S."/>
            <person name="Jogler M."/>
            <person name="Boedeker C."/>
            <person name="Pinto D."/>
            <person name="Vollmers J."/>
            <person name="Rivas-Marin E."/>
            <person name="Kohn T."/>
            <person name="Peeters S.H."/>
            <person name="Heuer A."/>
            <person name="Rast P."/>
            <person name="Oberbeckmann S."/>
            <person name="Bunk B."/>
            <person name="Jeske O."/>
            <person name="Meyerdierks A."/>
            <person name="Storesund J.E."/>
            <person name="Kallscheuer N."/>
            <person name="Luecker S."/>
            <person name="Lage O.M."/>
            <person name="Pohl T."/>
            <person name="Merkel B.J."/>
            <person name="Hornburger P."/>
            <person name="Mueller R.-W."/>
            <person name="Bruemmer F."/>
            <person name="Labrenz M."/>
            <person name="Spormann A.M."/>
            <person name="Op Den Camp H."/>
            <person name="Overmann J."/>
            <person name="Amann R."/>
            <person name="Jetten M.S.M."/>
            <person name="Mascher T."/>
            <person name="Medema M.H."/>
            <person name="Devos D.P."/>
            <person name="Kaster A.-K."/>
            <person name="Ovreas L."/>
            <person name="Rohde M."/>
            <person name="Galperin M.Y."/>
            <person name="Jogler C."/>
        </authorList>
    </citation>
    <scope>NUCLEOTIDE SEQUENCE [LARGE SCALE GENOMIC DNA]</scope>
    <source>
        <strain evidence="7 8">Pla52n</strain>
    </source>
</reference>
<feature type="domain" description="Sulfatase N-terminal" evidence="6">
    <location>
        <begin position="28"/>
        <end position="346"/>
    </location>
</feature>